<dbReference type="PANTHER" id="PTHR43362:SF1">
    <property type="entry name" value="MANNITOL DEHYDROGENASE 2-RELATED"/>
    <property type="match status" value="1"/>
</dbReference>
<accession>A0A1Y6C9P3</accession>
<keyword evidence="5" id="KW-1185">Reference proteome</keyword>
<organism evidence="4 5">
    <name type="scientific">Tistlia consotensis USBA 355</name>
    <dbReference type="NCBI Taxonomy" id="560819"/>
    <lineage>
        <taxon>Bacteria</taxon>
        <taxon>Pseudomonadati</taxon>
        <taxon>Pseudomonadota</taxon>
        <taxon>Alphaproteobacteria</taxon>
        <taxon>Rhodospirillales</taxon>
        <taxon>Rhodovibrionaceae</taxon>
        <taxon>Tistlia</taxon>
    </lineage>
</organism>
<dbReference type="InterPro" id="IPR036291">
    <property type="entry name" value="NAD(P)-bd_dom_sf"/>
</dbReference>
<feature type="domain" description="Mannitol dehydrogenase C-terminal" evidence="3">
    <location>
        <begin position="288"/>
        <end position="478"/>
    </location>
</feature>
<dbReference type="PANTHER" id="PTHR43362">
    <property type="entry name" value="MANNITOL DEHYDROGENASE DSF1-RELATED"/>
    <property type="match status" value="1"/>
</dbReference>
<name>A0A1Y6C9P3_9PROT</name>
<protein>
    <submittedName>
        <fullName evidence="4">Fructuronate reductase</fullName>
    </submittedName>
</protein>
<evidence type="ECO:0000256" key="1">
    <source>
        <dbReference type="ARBA" id="ARBA00023002"/>
    </source>
</evidence>
<dbReference type="EMBL" id="FWZX01000018">
    <property type="protein sequence ID" value="SMF51952.1"/>
    <property type="molecule type" value="Genomic_DNA"/>
</dbReference>
<dbReference type="Pfam" id="PF01232">
    <property type="entry name" value="Mannitol_dh"/>
    <property type="match status" value="1"/>
</dbReference>
<sequence length="483" mass="50490">MTERLSNATLGRLPAGVARPPYDRSRLTPGLVHLGVGAFHRAHQAVCTEAALASEPDGALDWGIVGASLRSPATRAALAPQDGLYSLAVRDGLGERLAVVGALLDVLVLPGSAEALLGRMADPATRIVGLTVTEKGYHLDPASGALDLAAPAVAADLASPRAPGSVHGLIVEALRRRRAAGLAPFAVLSSDNLSDNGRVLRRAVLAFAGALDPELARWIEGEAAFPSTMVDRITPATTEADRLRIDRALGLEDAWPVVTEPFSQWVIEDDFPLGRPAWEAGGAVFSSDIGAWERMKLRMLNGAHSAIAYLGQLKGHPTVDAAVADPEIAGLVEGLWAETAGTFAAPSDPAAYARALMARFRNPALGHRTAQIAMDGSQKLPPRLLAPLRDRLAKGAPCGHLTTAVGAWMAYVVVRIRAGGAAALDDPLADKIAARLAGVDRTPAALVGALLSLEAVFGRDLADSETLREALVEAVERYLGGYA</sequence>
<dbReference type="InterPro" id="IPR050988">
    <property type="entry name" value="Mannitol_DH/Oxidoreductase"/>
</dbReference>
<gene>
    <name evidence="4" type="ORF">SAMN05428998_11882</name>
</gene>
<dbReference type="Proteomes" id="UP000192917">
    <property type="component" value="Unassembled WGS sequence"/>
</dbReference>
<reference evidence="4 5" key="1">
    <citation type="submission" date="2017-04" db="EMBL/GenBank/DDBJ databases">
        <authorList>
            <person name="Afonso C.L."/>
            <person name="Miller P.J."/>
            <person name="Scott M.A."/>
            <person name="Spackman E."/>
            <person name="Goraichik I."/>
            <person name="Dimitrov K.M."/>
            <person name="Suarez D.L."/>
            <person name="Swayne D.E."/>
        </authorList>
    </citation>
    <scope>NUCLEOTIDE SEQUENCE [LARGE SCALE GENOMIC DNA]</scope>
    <source>
        <strain evidence="4 5">USBA 355</strain>
    </source>
</reference>
<dbReference type="STRING" id="560819.SAMN05428998_11882"/>
<dbReference type="InterPro" id="IPR013131">
    <property type="entry name" value="Mannitol_DH_N"/>
</dbReference>
<feature type="domain" description="Mannitol dehydrogenase N-terminal" evidence="2">
    <location>
        <begin position="31"/>
        <end position="279"/>
    </location>
</feature>
<dbReference type="RefSeq" id="WP_085124464.1">
    <property type="nucleotide sequence ID" value="NZ_FWZX01000018.1"/>
</dbReference>
<dbReference type="InterPro" id="IPR013328">
    <property type="entry name" value="6PGD_dom2"/>
</dbReference>
<dbReference type="GO" id="GO:0016616">
    <property type="term" value="F:oxidoreductase activity, acting on the CH-OH group of donors, NAD or NADP as acceptor"/>
    <property type="evidence" value="ECO:0007669"/>
    <property type="project" value="TreeGrafter"/>
</dbReference>
<dbReference type="AlphaFoldDB" id="A0A1Y6C9P3"/>
<evidence type="ECO:0000259" key="2">
    <source>
        <dbReference type="Pfam" id="PF01232"/>
    </source>
</evidence>
<dbReference type="InterPro" id="IPR013118">
    <property type="entry name" value="Mannitol_DH_C"/>
</dbReference>
<evidence type="ECO:0000313" key="5">
    <source>
        <dbReference type="Proteomes" id="UP000192917"/>
    </source>
</evidence>
<dbReference type="Gene3D" id="3.40.50.720">
    <property type="entry name" value="NAD(P)-binding Rossmann-like Domain"/>
    <property type="match status" value="1"/>
</dbReference>
<dbReference type="Gene3D" id="1.10.1040.10">
    <property type="entry name" value="N-(1-d-carboxylethyl)-l-norvaline Dehydrogenase, domain 2"/>
    <property type="match status" value="1"/>
</dbReference>
<dbReference type="PRINTS" id="PR00084">
    <property type="entry name" value="MTLDHDRGNASE"/>
</dbReference>
<dbReference type="InterPro" id="IPR000669">
    <property type="entry name" value="Mannitol_DH"/>
</dbReference>
<dbReference type="SUPFAM" id="SSF48179">
    <property type="entry name" value="6-phosphogluconate dehydrogenase C-terminal domain-like"/>
    <property type="match status" value="1"/>
</dbReference>
<dbReference type="Pfam" id="PF08125">
    <property type="entry name" value="Mannitol_dh_C"/>
    <property type="match status" value="1"/>
</dbReference>
<proteinExistence type="predicted"/>
<evidence type="ECO:0000313" key="4">
    <source>
        <dbReference type="EMBL" id="SMF51952.1"/>
    </source>
</evidence>
<keyword evidence="1" id="KW-0560">Oxidoreductase</keyword>
<dbReference type="SUPFAM" id="SSF51735">
    <property type="entry name" value="NAD(P)-binding Rossmann-fold domains"/>
    <property type="match status" value="1"/>
</dbReference>
<evidence type="ECO:0000259" key="3">
    <source>
        <dbReference type="Pfam" id="PF08125"/>
    </source>
</evidence>
<dbReference type="InterPro" id="IPR008927">
    <property type="entry name" value="6-PGluconate_DH-like_C_sf"/>
</dbReference>